<dbReference type="InterPro" id="IPR044399">
    <property type="entry name" value="Mb-like_M"/>
</dbReference>
<dbReference type="VEuPathDB" id="VectorBase:BGLAX_040471"/>
<evidence type="ECO:0000259" key="10">
    <source>
        <dbReference type="PROSITE" id="PS01033"/>
    </source>
</evidence>
<evidence type="ECO:0000256" key="6">
    <source>
        <dbReference type="ARBA" id="ARBA00023004"/>
    </source>
</evidence>
<comment type="similarity">
    <text evidence="9">Belongs to the globin family.</text>
</comment>
<organism evidence="11 12">
    <name type="scientific">Biomphalaria glabrata</name>
    <name type="common">Bloodfluke planorb</name>
    <name type="synonym">Freshwater snail</name>
    <dbReference type="NCBI Taxonomy" id="6526"/>
    <lineage>
        <taxon>Eukaryota</taxon>
        <taxon>Metazoa</taxon>
        <taxon>Spiralia</taxon>
        <taxon>Lophotrochozoa</taxon>
        <taxon>Mollusca</taxon>
        <taxon>Gastropoda</taxon>
        <taxon>Heterobranchia</taxon>
        <taxon>Euthyneura</taxon>
        <taxon>Panpulmonata</taxon>
        <taxon>Hygrophila</taxon>
        <taxon>Lymnaeoidea</taxon>
        <taxon>Planorbidae</taxon>
        <taxon>Biomphalaria</taxon>
    </lineage>
</organism>
<evidence type="ECO:0000313" key="11">
    <source>
        <dbReference type="EnsemblMetazoa" id="BGLB011149-PB"/>
    </source>
</evidence>
<evidence type="ECO:0000256" key="8">
    <source>
        <dbReference type="ARBA" id="ARBA00030087"/>
    </source>
</evidence>
<gene>
    <name evidence="11" type="primary">106075456</name>
</gene>
<evidence type="ECO:0000256" key="2">
    <source>
        <dbReference type="ARBA" id="ARBA00022448"/>
    </source>
</evidence>
<evidence type="ECO:0000256" key="4">
    <source>
        <dbReference type="ARBA" id="ARBA00022621"/>
    </source>
</evidence>
<keyword evidence="5" id="KW-0479">Metal-binding</keyword>
<dbReference type="KEGG" id="bgt:106075456"/>
<dbReference type="Pfam" id="PF00042">
    <property type="entry name" value="Globin"/>
    <property type="match status" value="1"/>
</dbReference>
<dbReference type="VEuPathDB" id="VectorBase:BGLB011149"/>
<evidence type="ECO:0000256" key="5">
    <source>
        <dbReference type="ARBA" id="ARBA00022723"/>
    </source>
</evidence>
<evidence type="ECO:0000313" key="12">
    <source>
        <dbReference type="Proteomes" id="UP000076420"/>
    </source>
</evidence>
<dbReference type="GO" id="GO:0046872">
    <property type="term" value="F:metal ion binding"/>
    <property type="evidence" value="ECO:0007669"/>
    <property type="project" value="UniProtKB-KW"/>
</dbReference>
<dbReference type="EnsemblMetazoa" id="BGLB011149-RB">
    <property type="protein sequence ID" value="BGLB011149-PB"/>
    <property type="gene ID" value="BGLB011149"/>
</dbReference>
<dbReference type="GO" id="GO:0019825">
    <property type="term" value="F:oxygen binding"/>
    <property type="evidence" value="ECO:0007669"/>
    <property type="project" value="InterPro"/>
</dbReference>
<keyword evidence="3 9" id="KW-0349">Heme</keyword>
<evidence type="ECO:0000256" key="3">
    <source>
        <dbReference type="ARBA" id="ARBA00022617"/>
    </source>
</evidence>
<dbReference type="InterPro" id="IPR012292">
    <property type="entry name" value="Globin/Proto"/>
</dbReference>
<keyword evidence="4 9" id="KW-0561">Oxygen transport</keyword>
<dbReference type="PANTHER" id="PTHR47217:SF1">
    <property type="entry name" value="GLOBIN-LIKE PROTEIN"/>
    <property type="match status" value="1"/>
</dbReference>
<dbReference type="CDD" id="cd01040">
    <property type="entry name" value="Mb-like"/>
    <property type="match status" value="1"/>
</dbReference>
<dbReference type="InterPro" id="IPR009050">
    <property type="entry name" value="Globin-like_sf"/>
</dbReference>
<dbReference type="GO" id="GO:0020037">
    <property type="term" value="F:heme binding"/>
    <property type="evidence" value="ECO:0007669"/>
    <property type="project" value="InterPro"/>
</dbReference>
<dbReference type="InterPro" id="IPR000971">
    <property type="entry name" value="Globin"/>
</dbReference>
<dbReference type="GO" id="GO:0005344">
    <property type="term" value="F:oxygen carrier activity"/>
    <property type="evidence" value="ECO:0007669"/>
    <property type="project" value="UniProtKB-KW"/>
</dbReference>
<reference evidence="11" key="1">
    <citation type="submission" date="2020-05" db="UniProtKB">
        <authorList>
            <consortium name="EnsemblMetazoa"/>
        </authorList>
    </citation>
    <scope>IDENTIFICATION</scope>
    <source>
        <strain evidence="11">BB02</strain>
    </source>
</reference>
<proteinExistence type="inferred from homology"/>
<keyword evidence="7" id="KW-0514">Muscle protein</keyword>
<accession>A0A2C9K0Q0</accession>
<dbReference type="PANTHER" id="PTHR47217">
    <property type="entry name" value="GLOBIN-LIKE PROTEIN"/>
    <property type="match status" value="1"/>
</dbReference>
<feature type="domain" description="Globin" evidence="10">
    <location>
        <begin position="49"/>
        <end position="202"/>
    </location>
</feature>
<dbReference type="PROSITE" id="PS01033">
    <property type="entry name" value="GLOBIN"/>
    <property type="match status" value="1"/>
</dbReference>
<evidence type="ECO:0000256" key="7">
    <source>
        <dbReference type="ARBA" id="ARBA00023179"/>
    </source>
</evidence>
<dbReference type="AlphaFoldDB" id="A0A2C9K0Q0"/>
<protein>
    <recommendedName>
        <fullName evidence="1">Globin</fullName>
    </recommendedName>
    <alternativeName>
        <fullName evidence="8">Myoglobin</fullName>
    </alternativeName>
</protein>
<dbReference type="Proteomes" id="UP000076420">
    <property type="component" value="Unassembled WGS sequence"/>
</dbReference>
<dbReference type="Gene3D" id="1.10.490.10">
    <property type="entry name" value="Globins"/>
    <property type="match status" value="1"/>
</dbReference>
<sequence>ITVQILAQKIHGFVEKSLGVTQDSDESQAWTNLFTTFQKTLRNCEVLRTISNRDKSELVSSWNRLVENAGSRQNAGVELVLWMLKNVPNMQNKFTKFNANQPDDVVRNNAEFLNQVNLIAGGLESLVKNINSSRRLLDALERLSSAHLNMQPSVGLEYFQPLQQKIASYFANALGVAVDSDKAKAWSNILAAFNKILEFSSINKIGLSDSNKEALVSSWNTLIGVILLVFHNSIHRTTFYVTTLSLKIYVELISLMK</sequence>
<keyword evidence="6" id="KW-0408">Iron</keyword>
<name>A0A2C9K0Q0_BIOGL</name>
<dbReference type="SUPFAM" id="SSF46458">
    <property type="entry name" value="Globin-like"/>
    <property type="match status" value="1"/>
</dbReference>
<evidence type="ECO:0000256" key="9">
    <source>
        <dbReference type="RuleBase" id="RU000356"/>
    </source>
</evidence>
<keyword evidence="2 9" id="KW-0813">Transport</keyword>
<evidence type="ECO:0000256" key="1">
    <source>
        <dbReference type="ARBA" id="ARBA00013895"/>
    </source>
</evidence>